<reference evidence="2 3" key="1">
    <citation type="submission" date="2019-07" db="EMBL/GenBank/DDBJ databases">
        <title>De Novo Assembly of kiwifruit Actinidia rufa.</title>
        <authorList>
            <person name="Sugita-Konishi S."/>
            <person name="Sato K."/>
            <person name="Mori E."/>
            <person name="Abe Y."/>
            <person name="Kisaki G."/>
            <person name="Hamano K."/>
            <person name="Suezawa K."/>
            <person name="Otani M."/>
            <person name="Fukuda T."/>
            <person name="Manabe T."/>
            <person name="Gomi K."/>
            <person name="Tabuchi M."/>
            <person name="Akimitsu K."/>
            <person name="Kataoka I."/>
        </authorList>
    </citation>
    <scope>NUCLEOTIDE SEQUENCE [LARGE SCALE GENOMIC DNA]</scope>
    <source>
        <strain evidence="3">cv. Fuchu</strain>
    </source>
</reference>
<evidence type="ECO:0000256" key="1">
    <source>
        <dbReference type="SAM" id="MobiDB-lite"/>
    </source>
</evidence>
<evidence type="ECO:0000313" key="2">
    <source>
        <dbReference type="EMBL" id="GFY96257.1"/>
    </source>
</evidence>
<name>A0A7J0FEA6_9ERIC</name>
<evidence type="ECO:0000313" key="3">
    <source>
        <dbReference type="Proteomes" id="UP000585474"/>
    </source>
</evidence>
<proteinExistence type="predicted"/>
<feature type="region of interest" description="Disordered" evidence="1">
    <location>
        <begin position="143"/>
        <end position="213"/>
    </location>
</feature>
<dbReference type="Proteomes" id="UP000585474">
    <property type="component" value="Unassembled WGS sequence"/>
</dbReference>
<sequence length="213" mass="24064">MLLCVEGAGREGYEFGGSAMVLVRAPRDLTESELELVALDVTGDWSLGTIIGLKAKFESPESHWSDFGGERKPISNSDQIRSAQKMKCLISTEKPFLSFLGIPNSSARITPYEKSRMKDTERDEQEDDWANQTMHWTRDQVEGDVPREDISEQSLNEEACVEASERDYSGGINERVPESHMKRSKEETREEVSRRRSQMSGEEVKEEIPADDG</sequence>
<feature type="compositionally biased region" description="Basic and acidic residues" evidence="1">
    <location>
        <begin position="175"/>
        <end position="194"/>
    </location>
</feature>
<feature type="compositionally biased region" description="Basic and acidic residues" evidence="1">
    <location>
        <begin position="202"/>
        <end position="213"/>
    </location>
</feature>
<keyword evidence="3" id="KW-1185">Reference proteome</keyword>
<comment type="caution">
    <text evidence="2">The sequence shown here is derived from an EMBL/GenBank/DDBJ whole genome shotgun (WGS) entry which is preliminary data.</text>
</comment>
<dbReference type="AlphaFoldDB" id="A0A7J0FEA6"/>
<protein>
    <submittedName>
        <fullName evidence="2">Uncharacterized protein</fullName>
    </submittedName>
</protein>
<gene>
    <name evidence="2" type="ORF">Acr_11g0005630</name>
</gene>
<organism evidence="2 3">
    <name type="scientific">Actinidia rufa</name>
    <dbReference type="NCBI Taxonomy" id="165716"/>
    <lineage>
        <taxon>Eukaryota</taxon>
        <taxon>Viridiplantae</taxon>
        <taxon>Streptophyta</taxon>
        <taxon>Embryophyta</taxon>
        <taxon>Tracheophyta</taxon>
        <taxon>Spermatophyta</taxon>
        <taxon>Magnoliopsida</taxon>
        <taxon>eudicotyledons</taxon>
        <taxon>Gunneridae</taxon>
        <taxon>Pentapetalae</taxon>
        <taxon>asterids</taxon>
        <taxon>Ericales</taxon>
        <taxon>Actinidiaceae</taxon>
        <taxon>Actinidia</taxon>
    </lineage>
</organism>
<dbReference type="EMBL" id="BJWL01000011">
    <property type="protein sequence ID" value="GFY96257.1"/>
    <property type="molecule type" value="Genomic_DNA"/>
</dbReference>
<accession>A0A7J0FEA6</accession>